<dbReference type="Proteomes" id="UP001298681">
    <property type="component" value="Unassembled WGS sequence"/>
</dbReference>
<organism evidence="3 4">
    <name type="scientific">Anaeromassilibacillus senegalensis</name>
    <dbReference type="NCBI Taxonomy" id="1673717"/>
    <lineage>
        <taxon>Bacteria</taxon>
        <taxon>Bacillati</taxon>
        <taxon>Bacillota</taxon>
        <taxon>Clostridia</taxon>
        <taxon>Eubacteriales</taxon>
        <taxon>Acutalibacteraceae</taxon>
        <taxon>Anaeromassilibacillus</taxon>
    </lineage>
</organism>
<dbReference type="InterPro" id="IPR018247">
    <property type="entry name" value="EF_Hand_1_Ca_BS"/>
</dbReference>
<dbReference type="PANTHER" id="PTHR33434">
    <property type="entry name" value="DEGV DOMAIN-CONTAINING PROTEIN DR_1986-RELATED"/>
    <property type="match status" value="1"/>
</dbReference>
<reference evidence="3 4" key="1">
    <citation type="submission" date="2022-01" db="EMBL/GenBank/DDBJ databases">
        <title>Collection of gut derived symbiotic bacterial strains cultured from healthy donors.</title>
        <authorList>
            <person name="Lin H."/>
            <person name="Kohout C."/>
            <person name="Waligurski E."/>
            <person name="Pamer E.G."/>
        </authorList>
    </citation>
    <scope>NUCLEOTIDE SEQUENCE [LARGE SCALE GENOMIC DNA]</scope>
    <source>
        <strain evidence="3 4">DFI.7.58</strain>
    </source>
</reference>
<gene>
    <name evidence="3" type="ORF">L0P57_03095</name>
</gene>
<dbReference type="PROSITE" id="PS51482">
    <property type="entry name" value="DEGV"/>
    <property type="match status" value="1"/>
</dbReference>
<keyword evidence="2" id="KW-0446">Lipid-binding</keyword>
<protein>
    <submittedName>
        <fullName evidence="3">DegV family protein</fullName>
    </submittedName>
</protein>
<evidence type="ECO:0000313" key="4">
    <source>
        <dbReference type="Proteomes" id="UP001298681"/>
    </source>
</evidence>
<name>A0ABS9MGJ4_9FIRM</name>
<keyword evidence="4" id="KW-1185">Reference proteome</keyword>
<dbReference type="InterPro" id="IPR050270">
    <property type="entry name" value="DegV_domain_contain"/>
</dbReference>
<dbReference type="InterPro" id="IPR003797">
    <property type="entry name" value="DegV"/>
</dbReference>
<comment type="function">
    <text evidence="1">May bind long-chain fatty acids, such as palmitate, and may play a role in lipid transport or fatty acid metabolism.</text>
</comment>
<accession>A0ABS9MGJ4</accession>
<dbReference type="SUPFAM" id="SSF82549">
    <property type="entry name" value="DAK1/DegV-like"/>
    <property type="match status" value="1"/>
</dbReference>
<dbReference type="Pfam" id="PF02645">
    <property type="entry name" value="DegV"/>
    <property type="match status" value="1"/>
</dbReference>
<dbReference type="PROSITE" id="PS00018">
    <property type="entry name" value="EF_HAND_1"/>
    <property type="match status" value="1"/>
</dbReference>
<dbReference type="Gene3D" id="3.40.50.10440">
    <property type="entry name" value="Dihydroxyacetone kinase, domain 1"/>
    <property type="match status" value="1"/>
</dbReference>
<dbReference type="EMBL" id="JAKNHQ010000003">
    <property type="protein sequence ID" value="MCG4609927.1"/>
    <property type="molecule type" value="Genomic_DNA"/>
</dbReference>
<proteinExistence type="predicted"/>
<dbReference type="PANTHER" id="PTHR33434:SF3">
    <property type="entry name" value="DEGV DOMAIN-CONTAINING PROTEIN YITS"/>
    <property type="match status" value="1"/>
</dbReference>
<dbReference type="Gene3D" id="3.30.1180.10">
    <property type="match status" value="1"/>
</dbReference>
<sequence>MSQYQIITDACADLPVKLVEELGVHVIPMSFNFGEESYTHYPDEREYTAKDFFDRLRNGDMSTTNQINQAEFTDVFESYLQNGVDVLYIGFSSALSGTYHNSVMVAEELCKKYPEQTLLVADSLTATLGTGLLVYAAVQKQREGMTIQELYQWVQNERLLVSGWFTVDDLHFLKRGGRLSGTAALVGTMLGIKPILRITEDGKLVPMEKVRGRKQSLHILLEHMEKTFRDTGDQVVFIVHGDCPDDAAYLKKEIKSRYHIKRIVTNNIGPIIGSHTGPGAIAIFYIGKGRN</sequence>
<evidence type="ECO:0000313" key="3">
    <source>
        <dbReference type="EMBL" id="MCG4609927.1"/>
    </source>
</evidence>
<dbReference type="NCBIfam" id="TIGR00762">
    <property type="entry name" value="DegV"/>
    <property type="match status" value="1"/>
</dbReference>
<dbReference type="InterPro" id="IPR043168">
    <property type="entry name" value="DegV_C"/>
</dbReference>
<evidence type="ECO:0000256" key="1">
    <source>
        <dbReference type="ARBA" id="ARBA00003238"/>
    </source>
</evidence>
<comment type="caution">
    <text evidence="3">The sequence shown here is derived from an EMBL/GenBank/DDBJ whole genome shotgun (WGS) entry which is preliminary data.</text>
</comment>
<dbReference type="RefSeq" id="WP_087230829.1">
    <property type="nucleotide sequence ID" value="NZ_JAKNHQ010000003.1"/>
</dbReference>
<evidence type="ECO:0000256" key="2">
    <source>
        <dbReference type="ARBA" id="ARBA00023121"/>
    </source>
</evidence>
<dbReference type="Gene3D" id="2.20.28.50">
    <property type="entry name" value="degv family protein"/>
    <property type="match status" value="1"/>
</dbReference>